<dbReference type="InterPro" id="IPR051126">
    <property type="entry name" value="Thiosulfate_sulfurtransferase"/>
</dbReference>
<feature type="chain" id="PRO_5035446175" evidence="2">
    <location>
        <begin position="21"/>
        <end position="315"/>
    </location>
</feature>
<dbReference type="InterPro" id="IPR001763">
    <property type="entry name" value="Rhodanese-like_dom"/>
</dbReference>
<comment type="caution">
    <text evidence="4">The sequence shown here is derived from an EMBL/GenBank/DDBJ whole genome shotgun (WGS) entry which is preliminary data.</text>
</comment>
<feature type="domain" description="Rhodanese" evidence="3">
    <location>
        <begin position="185"/>
        <end position="299"/>
    </location>
</feature>
<evidence type="ECO:0000256" key="1">
    <source>
        <dbReference type="ARBA" id="ARBA00022737"/>
    </source>
</evidence>
<dbReference type="InterPro" id="IPR036873">
    <property type="entry name" value="Rhodanese-like_dom_sf"/>
</dbReference>
<dbReference type="CDD" id="cd01448">
    <property type="entry name" value="TST_Repeat_1"/>
    <property type="match status" value="1"/>
</dbReference>
<dbReference type="Proteomes" id="UP000648908">
    <property type="component" value="Unassembled WGS sequence"/>
</dbReference>
<name>A0A8K0Y0L2_9RHOB</name>
<evidence type="ECO:0000313" key="5">
    <source>
        <dbReference type="Proteomes" id="UP000648908"/>
    </source>
</evidence>
<dbReference type="PANTHER" id="PTHR43855:SF1">
    <property type="entry name" value="THIOSULFATE SULFURTRANSFERASE"/>
    <property type="match status" value="1"/>
</dbReference>
<feature type="signal peptide" evidence="2">
    <location>
        <begin position="1"/>
        <end position="20"/>
    </location>
</feature>
<gene>
    <name evidence="4" type="ORF">JL811_08375</name>
</gene>
<dbReference type="EMBL" id="JAESVN010000003">
    <property type="protein sequence ID" value="MBL4917238.1"/>
    <property type="molecule type" value="Genomic_DNA"/>
</dbReference>
<accession>A0A8K0Y0L2</accession>
<proteinExistence type="predicted"/>
<sequence length="315" mass="34124">MKTYLAIAATSLLLAAPALAQQIGPLVTPQELNEYIETVEPLVLDIRTDTTPEGSLIYEAGHVPTAIPAPYGIFRGPASNPGGLPDLEVLGETLRNIGVEREYPVVIVHQGKDETDFGAAARVYWTLKSLGVSEIAILNGGMRAWEAAGLPVTVDTYSALRSDDDFTFAPDWLATTDEVRAIVEGDEQATLVDARSESFWRGEEAHGDAARPGTLPQSEYFTHSRWFSKDPTLIDAEGARALAEANGYAPGDTLVSFCNTGHWAATNWFALSELAGIEGVKLYPDSLVAWSNADLPMENVPGPMQRIWYSIKGIF</sequence>
<organism evidence="4 5">
    <name type="scientific">Szabonella alba</name>
    <dbReference type="NCBI Taxonomy" id="2804194"/>
    <lineage>
        <taxon>Bacteria</taxon>
        <taxon>Pseudomonadati</taxon>
        <taxon>Pseudomonadota</taxon>
        <taxon>Alphaproteobacteria</taxon>
        <taxon>Rhodobacterales</taxon>
        <taxon>Paracoccaceae</taxon>
        <taxon>Szabonella</taxon>
    </lineage>
</organism>
<dbReference type="AlphaFoldDB" id="A0A8K0Y0L2"/>
<feature type="domain" description="Rhodanese" evidence="3">
    <location>
        <begin position="37"/>
        <end position="154"/>
    </location>
</feature>
<evidence type="ECO:0000313" key="4">
    <source>
        <dbReference type="EMBL" id="MBL4917238.1"/>
    </source>
</evidence>
<dbReference type="SMART" id="SM00450">
    <property type="entry name" value="RHOD"/>
    <property type="match status" value="2"/>
</dbReference>
<reference evidence="4" key="1">
    <citation type="submission" date="2021-01" db="EMBL/GenBank/DDBJ databases">
        <title>Tabrizicola alba sp. nov. a motile alkaliphilic bacterium isolated from a soda lake.</title>
        <authorList>
            <person name="Szuroczki S."/>
            <person name="Abbaszade G."/>
            <person name="Schumann P."/>
            <person name="Toth E."/>
        </authorList>
    </citation>
    <scope>NUCLEOTIDE SEQUENCE</scope>
    <source>
        <strain evidence="4">DMG-N-6</strain>
    </source>
</reference>
<dbReference type="Pfam" id="PF00581">
    <property type="entry name" value="Rhodanese"/>
    <property type="match status" value="2"/>
</dbReference>
<evidence type="ECO:0000259" key="3">
    <source>
        <dbReference type="PROSITE" id="PS50206"/>
    </source>
</evidence>
<protein>
    <submittedName>
        <fullName evidence="4">Sulfurtransferase</fullName>
    </submittedName>
</protein>
<dbReference type="RefSeq" id="WP_202688058.1">
    <property type="nucleotide sequence ID" value="NZ_JAESVN010000003.1"/>
</dbReference>
<evidence type="ECO:0000256" key="2">
    <source>
        <dbReference type="SAM" id="SignalP"/>
    </source>
</evidence>
<dbReference type="PROSITE" id="PS50206">
    <property type="entry name" value="RHODANESE_3"/>
    <property type="match status" value="2"/>
</dbReference>
<keyword evidence="5" id="KW-1185">Reference proteome</keyword>
<keyword evidence="2" id="KW-0732">Signal</keyword>
<dbReference type="PANTHER" id="PTHR43855">
    <property type="entry name" value="THIOSULFATE SULFURTRANSFERASE"/>
    <property type="match status" value="1"/>
</dbReference>
<dbReference type="Gene3D" id="3.40.250.10">
    <property type="entry name" value="Rhodanese-like domain"/>
    <property type="match status" value="2"/>
</dbReference>
<dbReference type="SUPFAM" id="SSF52821">
    <property type="entry name" value="Rhodanese/Cell cycle control phosphatase"/>
    <property type="match status" value="2"/>
</dbReference>
<keyword evidence="1" id="KW-0677">Repeat</keyword>